<gene>
    <name evidence="2" type="ORF">C8A04DRAFT_23851</name>
</gene>
<evidence type="ECO:0000313" key="2">
    <source>
        <dbReference type="EMBL" id="KAK4148058.1"/>
    </source>
</evidence>
<feature type="region of interest" description="Disordered" evidence="1">
    <location>
        <begin position="1"/>
        <end position="71"/>
    </location>
</feature>
<dbReference type="GeneID" id="87815458"/>
<keyword evidence="3" id="KW-1185">Reference proteome</keyword>
<feature type="compositionally biased region" description="Low complexity" evidence="1">
    <location>
        <begin position="202"/>
        <end position="243"/>
    </location>
</feature>
<reference evidence="2" key="1">
    <citation type="journal article" date="2023" name="Mol. Phylogenet. Evol.">
        <title>Genome-scale phylogeny and comparative genomics of the fungal order Sordariales.</title>
        <authorList>
            <person name="Hensen N."/>
            <person name="Bonometti L."/>
            <person name="Westerberg I."/>
            <person name="Brannstrom I.O."/>
            <person name="Guillou S."/>
            <person name="Cros-Aarteil S."/>
            <person name="Calhoun S."/>
            <person name="Haridas S."/>
            <person name="Kuo A."/>
            <person name="Mondo S."/>
            <person name="Pangilinan J."/>
            <person name="Riley R."/>
            <person name="LaButti K."/>
            <person name="Andreopoulos B."/>
            <person name="Lipzen A."/>
            <person name="Chen C."/>
            <person name="Yan M."/>
            <person name="Daum C."/>
            <person name="Ng V."/>
            <person name="Clum A."/>
            <person name="Steindorff A."/>
            <person name="Ohm R.A."/>
            <person name="Martin F."/>
            <person name="Silar P."/>
            <person name="Natvig D.O."/>
            <person name="Lalanne C."/>
            <person name="Gautier V."/>
            <person name="Ament-Velasquez S.L."/>
            <person name="Kruys A."/>
            <person name="Hutchinson M.I."/>
            <person name="Powell A.J."/>
            <person name="Barry K."/>
            <person name="Miller A.N."/>
            <person name="Grigoriev I.V."/>
            <person name="Debuchy R."/>
            <person name="Gladieux P."/>
            <person name="Hiltunen Thoren M."/>
            <person name="Johannesson H."/>
        </authorList>
    </citation>
    <scope>NUCLEOTIDE SEQUENCE</scope>
    <source>
        <strain evidence="2">CBS 141.50</strain>
    </source>
</reference>
<dbReference type="RefSeq" id="XP_062641429.1">
    <property type="nucleotide sequence ID" value="XM_062778845.1"/>
</dbReference>
<accession>A0AAN6ZS00</accession>
<dbReference type="EMBL" id="MU853554">
    <property type="protein sequence ID" value="KAK4148058.1"/>
    <property type="molecule type" value="Genomic_DNA"/>
</dbReference>
<proteinExistence type="predicted"/>
<organism evidence="2 3">
    <name type="scientific">Dichotomopilus funicola</name>
    <dbReference type="NCBI Taxonomy" id="1934379"/>
    <lineage>
        <taxon>Eukaryota</taxon>
        <taxon>Fungi</taxon>
        <taxon>Dikarya</taxon>
        <taxon>Ascomycota</taxon>
        <taxon>Pezizomycotina</taxon>
        <taxon>Sordariomycetes</taxon>
        <taxon>Sordariomycetidae</taxon>
        <taxon>Sordariales</taxon>
        <taxon>Chaetomiaceae</taxon>
        <taxon>Dichotomopilus</taxon>
    </lineage>
</organism>
<dbReference type="Proteomes" id="UP001302676">
    <property type="component" value="Unassembled WGS sequence"/>
</dbReference>
<dbReference type="AlphaFoldDB" id="A0AAN6ZS00"/>
<comment type="caution">
    <text evidence="2">The sequence shown here is derived from an EMBL/GenBank/DDBJ whole genome shotgun (WGS) entry which is preliminary data.</text>
</comment>
<evidence type="ECO:0000256" key="1">
    <source>
        <dbReference type="SAM" id="MobiDB-lite"/>
    </source>
</evidence>
<evidence type="ECO:0008006" key="4">
    <source>
        <dbReference type="Google" id="ProtNLM"/>
    </source>
</evidence>
<reference evidence="2" key="2">
    <citation type="submission" date="2023-05" db="EMBL/GenBank/DDBJ databases">
        <authorList>
            <consortium name="Lawrence Berkeley National Laboratory"/>
            <person name="Steindorff A."/>
            <person name="Hensen N."/>
            <person name="Bonometti L."/>
            <person name="Westerberg I."/>
            <person name="Brannstrom I.O."/>
            <person name="Guillou S."/>
            <person name="Cros-Aarteil S."/>
            <person name="Calhoun S."/>
            <person name="Haridas S."/>
            <person name="Kuo A."/>
            <person name="Mondo S."/>
            <person name="Pangilinan J."/>
            <person name="Riley R."/>
            <person name="Labutti K."/>
            <person name="Andreopoulos B."/>
            <person name="Lipzen A."/>
            <person name="Chen C."/>
            <person name="Yanf M."/>
            <person name="Daum C."/>
            <person name="Ng V."/>
            <person name="Clum A."/>
            <person name="Ohm R."/>
            <person name="Martin F."/>
            <person name="Silar P."/>
            <person name="Natvig D."/>
            <person name="Lalanne C."/>
            <person name="Gautier V."/>
            <person name="Ament-Velasquez S.L."/>
            <person name="Kruys A."/>
            <person name="Hutchinson M.I."/>
            <person name="Powell A.J."/>
            <person name="Barry K."/>
            <person name="Miller A.N."/>
            <person name="Grigoriev I.V."/>
            <person name="Debuchy R."/>
            <person name="Gladieux P."/>
            <person name="Thoren M.H."/>
            <person name="Johannesson H."/>
        </authorList>
    </citation>
    <scope>NUCLEOTIDE SEQUENCE</scope>
    <source>
        <strain evidence="2">CBS 141.50</strain>
    </source>
</reference>
<name>A0AAN6ZS00_9PEZI</name>
<feature type="region of interest" description="Disordered" evidence="1">
    <location>
        <begin position="202"/>
        <end position="264"/>
    </location>
</feature>
<sequence>MAVFVDLGEDDGEPPHQDHLPPWSGPVDAIKPMAAMGAGRSLSGDGAGSTIGHSGEMEREEEPGSAARENPNLNIVTQALGLYPIVMSVASSIDLNTLDNMSRTCRQIRDGLLQYRKVLIASTLRCINDALPVDPEETLRYRARAGNWYYMQDAGRGNYNGKSGRIWKWRNQYTEVLGGLGIGIGEDGDAEDAREAEYFQNATSTPHSGASSSNSPSPLAPPWATAAGAGSSSASLSSLVSSPGGSGTLDPRTPSPALKPGYERHEVEGIGGVMKKMRVRMVKVGACVPEWEDERAKSEVLAREVHGKRRSWCGWCRRVIPSTVDYEADRHPEGAGKGKEKDE</sequence>
<evidence type="ECO:0000313" key="3">
    <source>
        <dbReference type="Proteomes" id="UP001302676"/>
    </source>
</evidence>
<protein>
    <recommendedName>
        <fullName evidence="4">F-box domain-containing protein</fullName>
    </recommendedName>
</protein>